<keyword evidence="1" id="KW-0472">Membrane</keyword>
<gene>
    <name evidence="2" type="ORF">LSP00402_LOCUS13177</name>
</gene>
<evidence type="ECO:0000256" key="1">
    <source>
        <dbReference type="SAM" id="Phobius"/>
    </source>
</evidence>
<proteinExistence type="predicted"/>
<organism evidence="2">
    <name type="scientific">Lotharella oceanica</name>
    <dbReference type="NCBI Taxonomy" id="641309"/>
    <lineage>
        <taxon>Eukaryota</taxon>
        <taxon>Sar</taxon>
        <taxon>Rhizaria</taxon>
        <taxon>Cercozoa</taxon>
        <taxon>Chlorarachniophyceae</taxon>
        <taxon>Lotharella</taxon>
    </lineage>
</organism>
<reference evidence="2" key="1">
    <citation type="submission" date="2021-01" db="EMBL/GenBank/DDBJ databases">
        <authorList>
            <person name="Corre E."/>
            <person name="Pelletier E."/>
            <person name="Niang G."/>
            <person name="Scheremetjew M."/>
            <person name="Finn R."/>
            <person name="Kale V."/>
            <person name="Holt S."/>
            <person name="Cochrane G."/>
            <person name="Meng A."/>
            <person name="Brown T."/>
            <person name="Cohen L."/>
        </authorList>
    </citation>
    <scope>NUCLEOTIDE SEQUENCE</scope>
    <source>
        <strain evidence="2">CCMP622</strain>
    </source>
</reference>
<dbReference type="EMBL" id="HBHP01021162">
    <property type="protein sequence ID" value="CAD9769195.1"/>
    <property type="molecule type" value="Transcribed_RNA"/>
</dbReference>
<accession>A0A7S2TV66</accession>
<protein>
    <submittedName>
        <fullName evidence="2">Uncharacterized protein</fullName>
    </submittedName>
</protein>
<evidence type="ECO:0000313" key="2">
    <source>
        <dbReference type="EMBL" id="CAD9769195.1"/>
    </source>
</evidence>
<name>A0A7S2TV66_9EUKA</name>
<feature type="transmembrane region" description="Helical" evidence="1">
    <location>
        <begin position="28"/>
        <end position="52"/>
    </location>
</feature>
<keyword evidence="1" id="KW-1133">Transmembrane helix</keyword>
<keyword evidence="1" id="KW-0812">Transmembrane</keyword>
<sequence length="183" mass="20726">MHLGWVLMETASDAFSQGAPAKKITPRYYAWICLGFALFILLGIAGSIYTVLRRNIGSIQRRWYSWCLFCDKRSRDMNLRELGPRKSYDTFATSFDPSKKDYVIGMYNGSDLPSEWTPLPGGLKRSGISCPNIKFDSSVRFDAVFFLSSRFIKTRKHISQTTQPLFPCSLSLSLLPTVWPCGA</sequence>
<dbReference type="AlphaFoldDB" id="A0A7S2TV66"/>